<evidence type="ECO:0000313" key="2">
    <source>
        <dbReference type="EMBL" id="PRQ06028.1"/>
    </source>
</evidence>
<evidence type="ECO:0000256" key="1">
    <source>
        <dbReference type="SAM" id="SignalP"/>
    </source>
</evidence>
<protein>
    <recommendedName>
        <fullName evidence="4">Alginate export domain-containing protein</fullName>
    </recommendedName>
</protein>
<organism evidence="2 3">
    <name type="scientific">Enhygromyxa salina</name>
    <dbReference type="NCBI Taxonomy" id="215803"/>
    <lineage>
        <taxon>Bacteria</taxon>
        <taxon>Pseudomonadati</taxon>
        <taxon>Myxococcota</taxon>
        <taxon>Polyangia</taxon>
        <taxon>Nannocystales</taxon>
        <taxon>Nannocystaceae</taxon>
        <taxon>Enhygromyxa</taxon>
    </lineage>
</organism>
<name>A0A2S9YLT5_9BACT</name>
<proteinExistence type="predicted"/>
<keyword evidence="1" id="KW-0732">Signal</keyword>
<evidence type="ECO:0000313" key="3">
    <source>
        <dbReference type="Proteomes" id="UP000238823"/>
    </source>
</evidence>
<accession>A0A2S9YLT5</accession>
<reference evidence="2 3" key="1">
    <citation type="submission" date="2018-03" db="EMBL/GenBank/DDBJ databases">
        <title>Draft Genome Sequences of the Obligatory Marine Myxobacteria Enhygromyxa salina SWB007.</title>
        <authorList>
            <person name="Poehlein A."/>
            <person name="Moghaddam J.A."/>
            <person name="Harms H."/>
            <person name="Alanjari M."/>
            <person name="Koenig G.M."/>
            <person name="Daniel R."/>
            <person name="Schaeberle T.F."/>
        </authorList>
    </citation>
    <scope>NUCLEOTIDE SEQUENCE [LARGE SCALE GENOMIC DNA]</scope>
    <source>
        <strain evidence="2 3">SWB007</strain>
    </source>
</reference>
<dbReference type="EMBL" id="PVNL01000086">
    <property type="protein sequence ID" value="PRQ06028.1"/>
    <property type="molecule type" value="Genomic_DNA"/>
</dbReference>
<comment type="caution">
    <text evidence="2">The sequence shown here is derived from an EMBL/GenBank/DDBJ whole genome shotgun (WGS) entry which is preliminary data.</text>
</comment>
<evidence type="ECO:0008006" key="4">
    <source>
        <dbReference type="Google" id="ProtNLM"/>
    </source>
</evidence>
<sequence length="460" mass="51877">MLGAVLALALSLMLALGPGSAAEDGMRFAPPPVEHGFDLRENWDDLWRRVEDRHGRPDPRGPLLQPAPELQRPEYELTLAVAESPLYLERDWNRRTRGAQMFLHSDDEFVFFNQVRLKEYTPVGPVGAFGIRYDRRELRGIRSSLVQLTFAFPDIRGTGLFVEIRPIARLEKPDLDVDLAVGWARPKLGSVRTRVFVLDPFNNASDALAQNRAATQDLRVVQRNPSVGLSAEAEVSVLPSLRAQAYMGGVLPSRSSYYYSTLLEDEQGKFDVEREQSALLGGGWLEWAVPRVPVQIGASTTVIRTHQHDFNDRGARLSRVPERETRARAYLLVHLDAENVTRFPGRLDLELTGSTRLTEIPAHTSEFGAIPRDQSWLGMLRAHWLPTRTFGLELAYLVLDRQAEGDNDLSAYLSETNHRLSTRFALAFDPYVRITFGVGWDLDDASNRYDQGGMTLIARW</sequence>
<dbReference type="Proteomes" id="UP000238823">
    <property type="component" value="Unassembled WGS sequence"/>
</dbReference>
<feature type="signal peptide" evidence="1">
    <location>
        <begin position="1"/>
        <end position="21"/>
    </location>
</feature>
<feature type="chain" id="PRO_5015652642" description="Alginate export domain-containing protein" evidence="1">
    <location>
        <begin position="22"/>
        <end position="460"/>
    </location>
</feature>
<dbReference type="AlphaFoldDB" id="A0A2S9YLT5"/>
<gene>
    <name evidence="2" type="ORF">ENSA7_42900</name>
</gene>